<protein>
    <submittedName>
        <fullName evidence="1">Uncharacterized protein</fullName>
    </submittedName>
</protein>
<proteinExistence type="predicted"/>
<evidence type="ECO:0000313" key="2">
    <source>
        <dbReference type="Proteomes" id="UP000554482"/>
    </source>
</evidence>
<accession>A0A7J6WQW0</accession>
<sequence>MAIGLYSWRMPSRRFCCQLSVLPLEKGSFVREKLSLLLGKSTKDWALPLPLESTRDWAQPLPLESARDWAQPLPLECATDWELPLRLGLGGCLVRNFLFFYSFTSTSWTVQIDAIRLERCEIPCFKR</sequence>
<dbReference type="EMBL" id="JABWDY010011465">
    <property type="protein sequence ID" value="KAF5199759.1"/>
    <property type="molecule type" value="Genomic_DNA"/>
</dbReference>
<evidence type="ECO:0000313" key="1">
    <source>
        <dbReference type="EMBL" id="KAF5199759.1"/>
    </source>
</evidence>
<dbReference type="Proteomes" id="UP000554482">
    <property type="component" value="Unassembled WGS sequence"/>
</dbReference>
<dbReference type="AlphaFoldDB" id="A0A7J6WQW0"/>
<gene>
    <name evidence="1" type="ORF">FRX31_010653</name>
</gene>
<organism evidence="1 2">
    <name type="scientific">Thalictrum thalictroides</name>
    <name type="common">Rue-anemone</name>
    <name type="synonym">Anemone thalictroides</name>
    <dbReference type="NCBI Taxonomy" id="46969"/>
    <lineage>
        <taxon>Eukaryota</taxon>
        <taxon>Viridiplantae</taxon>
        <taxon>Streptophyta</taxon>
        <taxon>Embryophyta</taxon>
        <taxon>Tracheophyta</taxon>
        <taxon>Spermatophyta</taxon>
        <taxon>Magnoliopsida</taxon>
        <taxon>Ranunculales</taxon>
        <taxon>Ranunculaceae</taxon>
        <taxon>Thalictroideae</taxon>
        <taxon>Thalictrum</taxon>
    </lineage>
</organism>
<keyword evidence="2" id="KW-1185">Reference proteome</keyword>
<reference evidence="1 2" key="1">
    <citation type="submission" date="2020-06" db="EMBL/GenBank/DDBJ databases">
        <title>Transcriptomic and genomic resources for Thalictrum thalictroides and T. hernandezii: Facilitating candidate gene discovery in an emerging model plant lineage.</title>
        <authorList>
            <person name="Arias T."/>
            <person name="Riano-Pachon D.M."/>
            <person name="Di Stilio V.S."/>
        </authorList>
    </citation>
    <scope>NUCLEOTIDE SEQUENCE [LARGE SCALE GENOMIC DNA]</scope>
    <source>
        <strain evidence="2">cv. WT478/WT964</strain>
        <tissue evidence="1">Leaves</tissue>
    </source>
</reference>
<name>A0A7J6WQW0_THATH</name>
<comment type="caution">
    <text evidence="1">The sequence shown here is derived from an EMBL/GenBank/DDBJ whole genome shotgun (WGS) entry which is preliminary data.</text>
</comment>